<evidence type="ECO:0000313" key="2">
    <source>
        <dbReference type="Proteomes" id="UP000024635"/>
    </source>
</evidence>
<name>A0A016VRN3_9BILA</name>
<reference evidence="2" key="1">
    <citation type="journal article" date="2015" name="Nat. Genet.">
        <title>The genome and transcriptome of the zoonotic hookworm Ancylostoma ceylanicum identify infection-specific gene families.</title>
        <authorList>
            <person name="Schwarz E.M."/>
            <person name="Hu Y."/>
            <person name="Antoshechkin I."/>
            <person name="Miller M.M."/>
            <person name="Sternberg P.W."/>
            <person name="Aroian R.V."/>
        </authorList>
    </citation>
    <scope>NUCLEOTIDE SEQUENCE</scope>
    <source>
        <strain evidence="2">HY135</strain>
    </source>
</reference>
<dbReference type="OrthoDB" id="5779171at2759"/>
<gene>
    <name evidence="1" type="primary">Acey_s0005.g2534</name>
    <name evidence="1" type="ORF">Y032_0005g2534</name>
</gene>
<dbReference type="EMBL" id="JARK01001341">
    <property type="protein sequence ID" value="EYC30239.1"/>
    <property type="molecule type" value="Genomic_DNA"/>
</dbReference>
<proteinExistence type="predicted"/>
<protein>
    <submittedName>
        <fullName evidence="1">Uncharacterized protein</fullName>
    </submittedName>
</protein>
<organism evidence="1 2">
    <name type="scientific">Ancylostoma ceylanicum</name>
    <dbReference type="NCBI Taxonomy" id="53326"/>
    <lineage>
        <taxon>Eukaryota</taxon>
        <taxon>Metazoa</taxon>
        <taxon>Ecdysozoa</taxon>
        <taxon>Nematoda</taxon>
        <taxon>Chromadorea</taxon>
        <taxon>Rhabditida</taxon>
        <taxon>Rhabditina</taxon>
        <taxon>Rhabditomorpha</taxon>
        <taxon>Strongyloidea</taxon>
        <taxon>Ancylostomatidae</taxon>
        <taxon>Ancylostomatinae</taxon>
        <taxon>Ancylostoma</taxon>
    </lineage>
</organism>
<dbReference type="AlphaFoldDB" id="A0A016VRN3"/>
<evidence type="ECO:0000313" key="1">
    <source>
        <dbReference type="EMBL" id="EYC30239.1"/>
    </source>
</evidence>
<accession>A0A016VRN3</accession>
<keyword evidence="2" id="KW-1185">Reference proteome</keyword>
<dbReference type="Proteomes" id="UP000024635">
    <property type="component" value="Unassembled WGS sequence"/>
</dbReference>
<sequence>MCNTFAGLFHASNRAIHWFSMGECMCSQAIRQITRCTCLPYTTMATEQSFWTSAKNFFSFIKPKVAPTLKEGDRKETPAEPCNEKIRYRPAKLVNADNTYLYQFGSLNMP</sequence>
<comment type="caution">
    <text evidence="1">The sequence shown here is derived from an EMBL/GenBank/DDBJ whole genome shotgun (WGS) entry which is preliminary data.</text>
</comment>